<gene>
    <name evidence="4" type="ORF">FNV43_RR10068</name>
</gene>
<evidence type="ECO:0000256" key="1">
    <source>
        <dbReference type="ARBA" id="ARBA00022614"/>
    </source>
</evidence>
<sequence length="638" mass="72663">MSAKYWKEIQELEQLKRDIKVSSTPFSEMCNLRILKINVDNIGRNRCKLHLPKGLDSYLSSELRYFQWDFYPLKSLPSDFTPEKLVELTLRRSNLKQLGNYVVQFLPKLRRIDLNYSKLLNKIPDLSRSPNIEWIKLEGCTSLLEILSSIQNLQHLTILNLKGCTNVRDLEGIILLNHGDTKNMLNNISHLSFTSFKRYISTTLMVPRAHISLKFPMNIKFLRLAGTDIEVVSSSIDCLSKFYLLDLRGCKKLKSVPTSICKLKCLRVMDLAECSKLKEFPEISEPMESLEILELSGAGIKKLPESIGKRIALIKITCSKLEKFPDLFPSSLQLITYSNCERLKSATYRPSNIGARGLNLAVDSSSLDLNTHDYVANHPALLCCIVPCNSYCKRRLILLIGYELINFPAMLQTLDGENVESCYQGDEVPKQFSYQSLGSSIRDEVPKQFSYQSLGSSISVTLPPNWTNNRLLGVGFCIVFHRSVIDPNTLVWICYSIDHGQPNPISEARYVDLAMAAVENYPDTVLTGYGSKIENGKNWFCKPVDAVTNVTYRAWPMFIDRRDWLRKDLGSEYCEIKKCGIRLAYMDFLEEYANFYAYLEASGNADESLATVLLGKMELKIGPVYLIWISNRKTGAFY</sequence>
<evidence type="ECO:0000313" key="5">
    <source>
        <dbReference type="Proteomes" id="UP000796880"/>
    </source>
</evidence>
<keyword evidence="1" id="KW-0433">Leucine-rich repeat</keyword>
<dbReference type="Proteomes" id="UP000796880">
    <property type="component" value="Unassembled WGS sequence"/>
</dbReference>
<comment type="caution">
    <text evidence="4">The sequence shown here is derived from an EMBL/GenBank/DDBJ whole genome shotgun (WGS) entry which is preliminary data.</text>
</comment>
<dbReference type="InterPro" id="IPR044974">
    <property type="entry name" value="Disease_R_plants"/>
</dbReference>
<reference evidence="4" key="1">
    <citation type="submission" date="2020-03" db="EMBL/GenBank/DDBJ databases">
        <title>A high-quality chromosome-level genome assembly of a woody plant with both climbing and erect habits, Rhamnella rubrinervis.</title>
        <authorList>
            <person name="Lu Z."/>
            <person name="Yang Y."/>
            <person name="Zhu X."/>
            <person name="Sun Y."/>
        </authorList>
    </citation>
    <scope>NUCLEOTIDE SEQUENCE</scope>
    <source>
        <strain evidence="4">BYM</strain>
        <tissue evidence="4">Leaf</tissue>
    </source>
</reference>
<dbReference type="InterPro" id="IPR032675">
    <property type="entry name" value="LRR_dom_sf"/>
</dbReference>
<dbReference type="AlphaFoldDB" id="A0A8K0HCF9"/>
<dbReference type="SUPFAM" id="SSF52058">
    <property type="entry name" value="L domain-like"/>
    <property type="match status" value="1"/>
</dbReference>
<dbReference type="GO" id="GO:0006952">
    <property type="term" value="P:defense response"/>
    <property type="evidence" value="ECO:0007669"/>
    <property type="project" value="InterPro"/>
</dbReference>
<accession>A0A8K0HCF9</accession>
<dbReference type="PANTHER" id="PTHR11017">
    <property type="entry name" value="LEUCINE-RICH REPEAT-CONTAINING PROTEIN"/>
    <property type="match status" value="1"/>
</dbReference>
<evidence type="ECO:0000259" key="3">
    <source>
        <dbReference type="Pfam" id="PF20160"/>
    </source>
</evidence>
<evidence type="ECO:0000313" key="4">
    <source>
        <dbReference type="EMBL" id="KAF3449340.1"/>
    </source>
</evidence>
<feature type="domain" description="C-JID" evidence="3">
    <location>
        <begin position="443"/>
        <end position="587"/>
    </location>
</feature>
<dbReference type="InterPro" id="IPR045344">
    <property type="entry name" value="C-JID"/>
</dbReference>
<keyword evidence="5" id="KW-1185">Reference proteome</keyword>
<organism evidence="4 5">
    <name type="scientific">Rhamnella rubrinervis</name>
    <dbReference type="NCBI Taxonomy" id="2594499"/>
    <lineage>
        <taxon>Eukaryota</taxon>
        <taxon>Viridiplantae</taxon>
        <taxon>Streptophyta</taxon>
        <taxon>Embryophyta</taxon>
        <taxon>Tracheophyta</taxon>
        <taxon>Spermatophyta</taxon>
        <taxon>Magnoliopsida</taxon>
        <taxon>eudicotyledons</taxon>
        <taxon>Gunneridae</taxon>
        <taxon>Pentapetalae</taxon>
        <taxon>rosids</taxon>
        <taxon>fabids</taxon>
        <taxon>Rosales</taxon>
        <taxon>Rhamnaceae</taxon>
        <taxon>rhamnoid group</taxon>
        <taxon>Rhamneae</taxon>
        <taxon>Rhamnella</taxon>
    </lineage>
</organism>
<keyword evidence="2" id="KW-0677">Repeat</keyword>
<dbReference type="Pfam" id="PF20160">
    <property type="entry name" value="C-JID"/>
    <property type="match status" value="1"/>
</dbReference>
<dbReference type="Gene3D" id="3.80.10.10">
    <property type="entry name" value="Ribonuclease Inhibitor"/>
    <property type="match status" value="2"/>
</dbReference>
<dbReference type="OrthoDB" id="1194265at2759"/>
<name>A0A8K0HCF9_9ROSA</name>
<dbReference type="PANTHER" id="PTHR11017:SF573">
    <property type="entry name" value="ADP-RIBOSYL CYCLASE_CYCLIC ADP-RIBOSE HYDROLASE"/>
    <property type="match status" value="1"/>
</dbReference>
<evidence type="ECO:0000256" key="2">
    <source>
        <dbReference type="ARBA" id="ARBA00022737"/>
    </source>
</evidence>
<dbReference type="EMBL" id="VOIH02000004">
    <property type="protein sequence ID" value="KAF3449340.1"/>
    <property type="molecule type" value="Genomic_DNA"/>
</dbReference>
<protein>
    <recommendedName>
        <fullName evidence="3">C-JID domain-containing protein</fullName>
    </recommendedName>
</protein>
<proteinExistence type="predicted"/>